<reference evidence="2" key="3">
    <citation type="submission" date="2025-09" db="UniProtKB">
        <authorList>
            <consortium name="Ensembl"/>
        </authorList>
    </citation>
    <scope>IDENTIFICATION</scope>
</reference>
<evidence type="ECO:0000313" key="2">
    <source>
        <dbReference type="Ensembl" id="ENSCMUP00000031993.1"/>
    </source>
</evidence>
<dbReference type="SUPFAM" id="SSF56672">
    <property type="entry name" value="DNA/RNA polymerases"/>
    <property type="match status" value="1"/>
</dbReference>
<reference evidence="2" key="2">
    <citation type="submission" date="2025-08" db="UniProtKB">
        <authorList>
            <consortium name="Ensembl"/>
        </authorList>
    </citation>
    <scope>IDENTIFICATION</scope>
</reference>
<dbReference type="OMA" id="HQRTIAY"/>
<dbReference type="Proteomes" id="UP000694553">
    <property type="component" value="Unassembled WGS sequence"/>
</dbReference>
<organism evidence="2 3">
    <name type="scientific">Corvus moneduloides</name>
    <name type="common">New Caledonian crow</name>
    <dbReference type="NCBI Taxonomy" id="1196302"/>
    <lineage>
        <taxon>Eukaryota</taxon>
        <taxon>Metazoa</taxon>
        <taxon>Chordata</taxon>
        <taxon>Craniata</taxon>
        <taxon>Vertebrata</taxon>
        <taxon>Euteleostomi</taxon>
        <taxon>Archelosauria</taxon>
        <taxon>Archosauria</taxon>
        <taxon>Dinosauria</taxon>
        <taxon>Saurischia</taxon>
        <taxon>Theropoda</taxon>
        <taxon>Coelurosauria</taxon>
        <taxon>Aves</taxon>
        <taxon>Neognathae</taxon>
        <taxon>Neoaves</taxon>
        <taxon>Telluraves</taxon>
        <taxon>Australaves</taxon>
        <taxon>Passeriformes</taxon>
        <taxon>Corvoidea</taxon>
        <taxon>Corvidae</taxon>
        <taxon>Corvus</taxon>
    </lineage>
</organism>
<dbReference type="AlphaFoldDB" id="A0A8U7N719"/>
<dbReference type="InterPro" id="IPR041577">
    <property type="entry name" value="RT_RNaseH_2"/>
</dbReference>
<reference evidence="3" key="1">
    <citation type="submission" date="2019-10" db="EMBL/GenBank/DDBJ databases">
        <title>Corvus moneduloides (New Caledonian crow) genome, bCorMon1, primary haplotype.</title>
        <authorList>
            <person name="Rutz C."/>
            <person name="Fungtammasan C."/>
            <person name="Mountcastle J."/>
            <person name="Formenti G."/>
            <person name="Chow W."/>
            <person name="Howe K."/>
            <person name="Steele M.P."/>
            <person name="Fernandes J."/>
            <person name="Gilbert M.T.P."/>
            <person name="Fedrigo O."/>
            <person name="Jarvis E.D."/>
            <person name="Gemmell N."/>
        </authorList>
    </citation>
    <scope>NUCLEOTIDE SEQUENCE [LARGE SCALE GENOMIC DNA]</scope>
</reference>
<keyword evidence="3" id="KW-1185">Reference proteome</keyword>
<proteinExistence type="predicted"/>
<dbReference type="Gene3D" id="3.10.20.370">
    <property type="match status" value="1"/>
</dbReference>
<evidence type="ECO:0000259" key="1">
    <source>
        <dbReference type="Pfam" id="PF17919"/>
    </source>
</evidence>
<dbReference type="Pfam" id="PF17919">
    <property type="entry name" value="RT_RNaseH_2"/>
    <property type="match status" value="1"/>
</dbReference>
<evidence type="ECO:0000313" key="3">
    <source>
        <dbReference type="Proteomes" id="UP000694553"/>
    </source>
</evidence>
<feature type="domain" description="Reverse transcriptase/retrotransposon-derived protein RNase H-like" evidence="1">
    <location>
        <begin position="20"/>
        <end position="115"/>
    </location>
</feature>
<accession>A0A8U7N719</accession>
<dbReference type="InterPro" id="IPR043502">
    <property type="entry name" value="DNA/RNA_pol_sf"/>
</dbReference>
<name>A0A8U7N719_CORMO</name>
<protein>
    <recommendedName>
        <fullName evidence="1">Reverse transcriptase/retrotransposon-derived protein RNase H-like domain-containing protein</fullName>
    </recommendedName>
</protein>
<dbReference type="Ensembl" id="ENSCMUT00000033113.1">
    <property type="protein sequence ID" value="ENSCMUP00000031993.1"/>
    <property type="gene ID" value="ENSCMUG00000016947.1"/>
</dbReference>
<sequence>MGDMLPPNPCHSLPVLPTPPERKQAFGTVQKALMTSLALDLQDYIKPFYLHRHERKGVASGVNTQQLGHHQRTIAYYSAKLDPVVSGTPHCTRAIVTAAEMVEKSHSWILGHQLYVLVPHEVEILLN</sequence>